<dbReference type="EMBL" id="MCFI01000005">
    <property type="protein sequence ID" value="ORY84882.1"/>
    <property type="molecule type" value="Genomic_DNA"/>
</dbReference>
<evidence type="ECO:0000313" key="2">
    <source>
        <dbReference type="Proteomes" id="UP000193685"/>
    </source>
</evidence>
<proteinExistence type="predicted"/>
<keyword evidence="2" id="KW-1185">Reference proteome</keyword>
<organism evidence="1 2">
    <name type="scientific">Protomyces lactucae-debilis</name>
    <dbReference type="NCBI Taxonomy" id="2754530"/>
    <lineage>
        <taxon>Eukaryota</taxon>
        <taxon>Fungi</taxon>
        <taxon>Dikarya</taxon>
        <taxon>Ascomycota</taxon>
        <taxon>Taphrinomycotina</taxon>
        <taxon>Taphrinomycetes</taxon>
        <taxon>Taphrinales</taxon>
        <taxon>Protomycetaceae</taxon>
        <taxon>Protomyces</taxon>
    </lineage>
</organism>
<evidence type="ECO:0000313" key="1">
    <source>
        <dbReference type="EMBL" id="ORY84882.1"/>
    </source>
</evidence>
<gene>
    <name evidence="1" type="ORF">BCR37DRAFT_253779</name>
</gene>
<accession>A0A1Y2FLL7</accession>
<protein>
    <submittedName>
        <fullName evidence="1">Uncharacterized protein</fullName>
    </submittedName>
</protein>
<dbReference type="Proteomes" id="UP000193685">
    <property type="component" value="Unassembled WGS sequence"/>
</dbReference>
<dbReference type="GeneID" id="63783248"/>
<name>A0A1Y2FLL7_PROLT</name>
<dbReference type="RefSeq" id="XP_040726665.1">
    <property type="nucleotide sequence ID" value="XM_040866649.1"/>
</dbReference>
<dbReference type="AlphaFoldDB" id="A0A1Y2FLL7"/>
<sequence length="430" mass="48973">MPPSIKKIGAALAPGEEQCPLCKAVTRSDQGLQKHLKLTCWRHYKSPIWVAALKTTYAAESADYRVKVAQQAIAKRFQAQDAFLAAQGVEGIAAMTARNLSSMTEGMTLAAQAAIRKRKAKEMEAEASFTLEQETDPALALELQIASCIFCKRVFSTKNIYRNHLHYEEAKHFKSRIFIEEMAKMYMPGFAILRLPTNLEKIWIKQKEQALADKQKASESASPVVATAPWMNMLDCVLSQSIVAWYVWYLVSEVPRSIRSTCKLNNKPPPFANMLVKIEEAIQNTSEAGCIPGEDLKLMRDLWKSDPRFKSAFKRMSAALKLQMAGASDALKECIQKDIKVYRGVLLAWLRGLQASWQHFASMVTTHVEHQSWYKDRAVTTPQRVAELRKHWAFWQPLFLDMDLTMDREEERFKRAKALEVTYRSKRSTS</sequence>
<comment type="caution">
    <text evidence="1">The sequence shown here is derived from an EMBL/GenBank/DDBJ whole genome shotgun (WGS) entry which is preliminary data.</text>
</comment>
<reference evidence="1 2" key="1">
    <citation type="submission" date="2016-07" db="EMBL/GenBank/DDBJ databases">
        <title>Pervasive Adenine N6-methylation of Active Genes in Fungi.</title>
        <authorList>
            <consortium name="DOE Joint Genome Institute"/>
            <person name="Mondo S.J."/>
            <person name="Dannebaum R.O."/>
            <person name="Kuo R.C."/>
            <person name="Labutti K."/>
            <person name="Haridas S."/>
            <person name="Kuo A."/>
            <person name="Salamov A."/>
            <person name="Ahrendt S.R."/>
            <person name="Lipzen A."/>
            <person name="Sullivan W."/>
            <person name="Andreopoulos W.B."/>
            <person name="Clum A."/>
            <person name="Lindquist E."/>
            <person name="Daum C."/>
            <person name="Ramamoorthy G.K."/>
            <person name="Gryganskyi A."/>
            <person name="Culley D."/>
            <person name="Magnuson J.K."/>
            <person name="James T.Y."/>
            <person name="O'Malley M.A."/>
            <person name="Stajich J.E."/>
            <person name="Spatafora J.W."/>
            <person name="Visel A."/>
            <person name="Grigoriev I.V."/>
        </authorList>
    </citation>
    <scope>NUCLEOTIDE SEQUENCE [LARGE SCALE GENOMIC DNA]</scope>
    <source>
        <strain evidence="1 2">12-1054</strain>
    </source>
</reference>